<gene>
    <name evidence="1" type="ORF">EGYM00163_LOCUS22315</name>
    <name evidence="2" type="ORF">EGYM00163_LOCUS22316</name>
</gene>
<sequence>MPEVSFKEPQSFVLTDQSHTFLQQHPDLSTIISVVKVLLDDFIEDESMRRGKCAYGKVVGIKEDGSRVVLWDGATTLYRQYGSHMIAPCDYENVAKRQA</sequence>
<protein>
    <submittedName>
        <fullName evidence="1">Uncharacterized protein</fullName>
    </submittedName>
</protein>
<organism evidence="1">
    <name type="scientific">Eutreptiella gymnastica</name>
    <dbReference type="NCBI Taxonomy" id="73025"/>
    <lineage>
        <taxon>Eukaryota</taxon>
        <taxon>Discoba</taxon>
        <taxon>Euglenozoa</taxon>
        <taxon>Euglenida</taxon>
        <taxon>Spirocuta</taxon>
        <taxon>Euglenophyceae</taxon>
        <taxon>Eutreptiales</taxon>
        <taxon>Eutreptiaceae</taxon>
        <taxon>Eutreptiella</taxon>
    </lineage>
</organism>
<proteinExistence type="predicted"/>
<evidence type="ECO:0000313" key="1">
    <source>
        <dbReference type="EMBL" id="CAE0811167.1"/>
    </source>
</evidence>
<evidence type="ECO:0000313" key="2">
    <source>
        <dbReference type="EMBL" id="CAE0811168.1"/>
    </source>
</evidence>
<dbReference type="EMBL" id="HBJA01063135">
    <property type="protein sequence ID" value="CAE0811167.1"/>
    <property type="molecule type" value="Transcribed_RNA"/>
</dbReference>
<accession>A0A6T1ZUZ3</accession>
<dbReference type="EMBL" id="HBJA01063136">
    <property type="protein sequence ID" value="CAE0811168.1"/>
    <property type="molecule type" value="Transcribed_RNA"/>
</dbReference>
<reference evidence="1" key="1">
    <citation type="submission" date="2021-01" db="EMBL/GenBank/DDBJ databases">
        <authorList>
            <person name="Corre E."/>
            <person name="Pelletier E."/>
            <person name="Niang G."/>
            <person name="Scheremetjew M."/>
            <person name="Finn R."/>
            <person name="Kale V."/>
            <person name="Holt S."/>
            <person name="Cochrane G."/>
            <person name="Meng A."/>
            <person name="Brown T."/>
            <person name="Cohen L."/>
        </authorList>
    </citation>
    <scope>NUCLEOTIDE SEQUENCE</scope>
    <source>
        <strain evidence="1">CCMP1594</strain>
    </source>
</reference>
<name>A0A6T1ZUZ3_9EUGL</name>
<dbReference type="AlphaFoldDB" id="A0A6T1ZUZ3"/>